<dbReference type="eggNOG" id="ENOG50338TS">
    <property type="taxonomic scope" value="Bacteria"/>
</dbReference>
<reference evidence="1 3" key="2">
    <citation type="journal article" date="2010" name="Proc. Natl. Acad. Sci. U.S.A.">
        <title>Clostridium ljungdahlii represents a microbial production platform based on syngas.</title>
        <authorList>
            <person name="Kopke M."/>
            <person name="Held C."/>
            <person name="Hujer S."/>
            <person name="Liesegang H."/>
            <person name="Wiezer A."/>
            <person name="Wollherr A."/>
            <person name="Ehrenreich A."/>
            <person name="Liebl W."/>
            <person name="Gottschalk G."/>
            <person name="Durre P."/>
        </authorList>
    </citation>
    <scope>NUCLEOTIDE SEQUENCE [LARGE SCALE GENOMIC DNA]</scope>
    <source>
        <strain evidence="3">ATCC 55383 / DSM 13528 / PETC</strain>
        <strain evidence="1">DSM 13528</strain>
    </source>
</reference>
<dbReference type="RefSeq" id="WP_013239758.1">
    <property type="nucleotide sequence ID" value="NC_014328.1"/>
</dbReference>
<evidence type="ECO:0000313" key="3">
    <source>
        <dbReference type="Proteomes" id="UP000001656"/>
    </source>
</evidence>
<sequence length="144" mass="15856">MSGFKFDATDLLRRIAQNGEVNNKMKSAAGVYCDSSGKKMEGYAKNNVPWKDHTTHARTTIKGGFKWENENKCAAYVAGNMDYSPYLELAHAKGKSEDDEVGMEVGPSFAQLELANEGKYAILRPTVRKLTPEFVSGMANLLGK</sequence>
<dbReference type="Proteomes" id="UP000001656">
    <property type="component" value="Chromosome"/>
</dbReference>
<keyword evidence="4" id="KW-1185">Reference proteome</keyword>
<dbReference type="PATRIC" id="fig|748727.19.peg.581"/>
<dbReference type="OrthoDB" id="1753160at2"/>
<gene>
    <name evidence="1" type="ordered locus">CLJU_c31270</name>
    <name evidence="2" type="ORF">WX45_01795</name>
</gene>
<dbReference type="AlphaFoldDB" id="D8GQ84"/>
<evidence type="ECO:0000313" key="4">
    <source>
        <dbReference type="Proteomes" id="UP000077020"/>
    </source>
</evidence>
<dbReference type="EMBL" id="CP001666">
    <property type="protein sequence ID" value="ADK16175.1"/>
    <property type="molecule type" value="Genomic_DNA"/>
</dbReference>
<organism evidence="1 3">
    <name type="scientific">Clostridium ljungdahlii (strain ATCC 55383 / DSM 13528 / PETC)</name>
    <dbReference type="NCBI Taxonomy" id="748727"/>
    <lineage>
        <taxon>Bacteria</taxon>
        <taxon>Bacillati</taxon>
        <taxon>Bacillota</taxon>
        <taxon>Clostridia</taxon>
        <taxon>Eubacteriales</taxon>
        <taxon>Clostridiaceae</taxon>
        <taxon>Clostridium</taxon>
    </lineage>
</organism>
<evidence type="ECO:0000313" key="2">
    <source>
        <dbReference type="EMBL" id="OAA89956.1"/>
    </source>
</evidence>
<dbReference type="KEGG" id="clj:CLJU_c31270"/>
<reference evidence="2 4" key="3">
    <citation type="journal article" date="2016" name="Biotechnol. Bioeng.">
        <title>Traits of selected Clostridium strains for syngas fermentation to ethanol.</title>
        <authorList>
            <person name="Martin M.E."/>
            <person name="Richter H."/>
            <person name="Saha S."/>
            <person name="Angenent L.T."/>
        </authorList>
    </citation>
    <scope>NUCLEOTIDE SEQUENCE [LARGE SCALE GENOMIC DNA]</scope>
    <source>
        <strain evidence="2 4">PETC</strain>
    </source>
</reference>
<reference evidence="1" key="1">
    <citation type="submission" date="2009-07" db="EMBL/GenBank/DDBJ databases">
        <authorList>
            <person name="Koepke M."/>
            <person name="Hujer S."/>
            <person name="Held C."/>
            <person name="Wiezer A."/>
            <person name="Liesegang H."/>
            <person name="Ehrenreich A."/>
            <person name="Gottschalk G."/>
            <person name="Duerre P."/>
        </authorList>
    </citation>
    <scope>NUCLEOTIDE SEQUENCE</scope>
    <source>
        <strain evidence="1">DSM 13528</strain>
    </source>
</reference>
<accession>D8GQ84</accession>
<proteinExistence type="predicted"/>
<dbReference type="Proteomes" id="UP000077020">
    <property type="component" value="Unassembled WGS sequence"/>
</dbReference>
<evidence type="ECO:0008006" key="5">
    <source>
        <dbReference type="Google" id="ProtNLM"/>
    </source>
</evidence>
<dbReference type="HOGENOM" id="CLU_149871_0_0_9"/>
<evidence type="ECO:0000313" key="1">
    <source>
        <dbReference type="EMBL" id="ADK16175.1"/>
    </source>
</evidence>
<dbReference type="STRING" id="748727.CLJU_c31270"/>
<protein>
    <recommendedName>
        <fullName evidence="5">Phage protein</fullName>
    </recommendedName>
</protein>
<dbReference type="EMBL" id="LITS01000001">
    <property type="protein sequence ID" value="OAA89956.1"/>
    <property type="molecule type" value="Genomic_DNA"/>
</dbReference>
<name>D8GQ84_CLOLD</name>